<comment type="caution">
    <text evidence="5">The sequence shown here is derived from an EMBL/GenBank/DDBJ whole genome shotgun (WGS) entry which is preliminary data.</text>
</comment>
<accession>A0ABP8WNM3</accession>
<evidence type="ECO:0000256" key="2">
    <source>
        <dbReference type="ARBA" id="ARBA00022525"/>
    </source>
</evidence>
<dbReference type="EMBL" id="BAABKM010000001">
    <property type="protein sequence ID" value="GAA4691481.1"/>
    <property type="molecule type" value="Genomic_DNA"/>
</dbReference>
<dbReference type="PROSITE" id="PS00330">
    <property type="entry name" value="HEMOLYSIN_CALCIUM"/>
    <property type="match status" value="1"/>
</dbReference>
<dbReference type="InterPro" id="IPR018511">
    <property type="entry name" value="Hemolysin-typ_Ca-bd_CS"/>
</dbReference>
<reference evidence="6" key="1">
    <citation type="journal article" date="2019" name="Int. J. Syst. Evol. Microbiol.">
        <title>The Global Catalogue of Microorganisms (GCM) 10K type strain sequencing project: providing services to taxonomists for standard genome sequencing and annotation.</title>
        <authorList>
            <consortium name="The Broad Institute Genomics Platform"/>
            <consortium name="The Broad Institute Genome Sequencing Center for Infectious Disease"/>
            <person name="Wu L."/>
            <person name="Ma J."/>
        </authorList>
    </citation>
    <scope>NUCLEOTIDE SEQUENCE [LARGE SCALE GENOMIC DNA]</scope>
    <source>
        <strain evidence="6">JCM 18531</strain>
    </source>
</reference>
<sequence>MLSIERWTRRAAVLASGVLVVAAGAVGAAPAGAATRYCQGQLVTIEATASDTTVTGTEGPDVIDGVGRVRLTINGLGGDDVICTGPGHQIVVHGGEGDDSLESEIVGGLGGPTQLYGEAGDDTLRLAGDPSAGGYAVDNSKAYGGEGDDQLISEVEYADLTPGPGDDTIVGSEHTQLHFGGTAGVRIEVAAGTADGEGHDTFTRIWQFTGSPGPDTFIGSDGADHFGRGDAPGSALNTDVATGGGGRDSLVVARGTVDGGDGNDSVGVVDGGTASGGAGNDHVGVGVSGTARGGPGNDHLSVQWQKKEARGAVRLFGDGGADRFEVQFMGTDWATPCADPGTCRTVLDGGTGQDAVAFTTYRFGMVVDLHAGRIRHEDARGKIRGIEDVSGTRFADRLLGDDRANVLRGHDGADVLVGRGGSDQLIGGSGKDRAVGGPGRDRCVAERKSSC</sequence>
<proteinExistence type="predicted"/>
<dbReference type="PANTHER" id="PTHR38340:SF1">
    <property type="entry name" value="S-LAYER PROTEIN"/>
    <property type="match status" value="1"/>
</dbReference>
<feature type="region of interest" description="Disordered" evidence="3">
    <location>
        <begin position="427"/>
        <end position="451"/>
    </location>
</feature>
<dbReference type="Proteomes" id="UP001499974">
    <property type="component" value="Unassembled WGS sequence"/>
</dbReference>
<dbReference type="PROSITE" id="PS51318">
    <property type="entry name" value="TAT"/>
    <property type="match status" value="1"/>
</dbReference>
<feature type="signal peptide" evidence="4">
    <location>
        <begin position="1"/>
        <end position="33"/>
    </location>
</feature>
<evidence type="ECO:0000256" key="3">
    <source>
        <dbReference type="SAM" id="MobiDB-lite"/>
    </source>
</evidence>
<keyword evidence="4" id="KW-0732">Signal</keyword>
<dbReference type="Gene3D" id="2.150.10.10">
    <property type="entry name" value="Serralysin-like metalloprotease, C-terminal"/>
    <property type="match status" value="2"/>
</dbReference>
<keyword evidence="6" id="KW-1185">Reference proteome</keyword>
<dbReference type="InterPro" id="IPR050557">
    <property type="entry name" value="RTX_toxin/Mannuronan_C5-epim"/>
</dbReference>
<dbReference type="SUPFAM" id="SSF51120">
    <property type="entry name" value="beta-Roll"/>
    <property type="match status" value="2"/>
</dbReference>
<dbReference type="Gene3D" id="2.160.20.160">
    <property type="match status" value="1"/>
</dbReference>
<name>A0ABP8WNM3_9ACTN</name>
<dbReference type="InterPro" id="IPR011049">
    <property type="entry name" value="Serralysin-like_metalloprot_C"/>
</dbReference>
<dbReference type="InterPro" id="IPR006311">
    <property type="entry name" value="TAT_signal"/>
</dbReference>
<evidence type="ECO:0008006" key="7">
    <source>
        <dbReference type="Google" id="ProtNLM"/>
    </source>
</evidence>
<dbReference type="InterPro" id="IPR001343">
    <property type="entry name" value="Hemolysn_Ca-bd"/>
</dbReference>
<dbReference type="Pfam" id="PF00353">
    <property type="entry name" value="HemolysinCabind"/>
    <property type="match status" value="5"/>
</dbReference>
<protein>
    <recommendedName>
        <fullName evidence="7">Calcium-binding protein</fullName>
    </recommendedName>
</protein>
<dbReference type="PANTHER" id="PTHR38340">
    <property type="entry name" value="S-LAYER PROTEIN"/>
    <property type="match status" value="1"/>
</dbReference>
<dbReference type="RefSeq" id="WP_345518468.1">
    <property type="nucleotide sequence ID" value="NZ_BAABKM010000001.1"/>
</dbReference>
<dbReference type="PRINTS" id="PR00313">
    <property type="entry name" value="CABNDNGRPT"/>
</dbReference>
<feature type="compositionally biased region" description="Basic and acidic residues" evidence="3">
    <location>
        <begin position="430"/>
        <end position="451"/>
    </location>
</feature>
<evidence type="ECO:0000256" key="4">
    <source>
        <dbReference type="SAM" id="SignalP"/>
    </source>
</evidence>
<evidence type="ECO:0000256" key="1">
    <source>
        <dbReference type="ARBA" id="ARBA00004613"/>
    </source>
</evidence>
<feature type="chain" id="PRO_5046300225" description="Calcium-binding protein" evidence="4">
    <location>
        <begin position="34"/>
        <end position="451"/>
    </location>
</feature>
<comment type="subcellular location">
    <subcellularLocation>
        <location evidence="1">Secreted</location>
    </subcellularLocation>
</comment>
<evidence type="ECO:0000313" key="6">
    <source>
        <dbReference type="Proteomes" id="UP001499974"/>
    </source>
</evidence>
<keyword evidence="2" id="KW-0964">Secreted</keyword>
<evidence type="ECO:0000313" key="5">
    <source>
        <dbReference type="EMBL" id="GAA4691481.1"/>
    </source>
</evidence>
<organism evidence="5 6">
    <name type="scientific">Nocardioides conyzicola</name>
    <dbReference type="NCBI Taxonomy" id="1651781"/>
    <lineage>
        <taxon>Bacteria</taxon>
        <taxon>Bacillati</taxon>
        <taxon>Actinomycetota</taxon>
        <taxon>Actinomycetes</taxon>
        <taxon>Propionibacteriales</taxon>
        <taxon>Nocardioidaceae</taxon>
        <taxon>Nocardioides</taxon>
    </lineage>
</organism>
<gene>
    <name evidence="5" type="ORF">GCM10023349_02730</name>
</gene>